<organism evidence="2">
    <name type="scientific">freshwater metagenome</name>
    <dbReference type="NCBI Taxonomy" id="449393"/>
    <lineage>
        <taxon>unclassified sequences</taxon>
        <taxon>metagenomes</taxon>
        <taxon>ecological metagenomes</taxon>
    </lineage>
</organism>
<sequence length="180" mass="19411">MEVKRLARQAASVGVGESCVAMLIGQAQPANARDTLSGQCGVDEVSISYSISADSSLSAIISGTGKSRSARFRFYGGDSGSSYYWDRYAYRYAVTATNFGPQSNETVRFGAQRNSPDDPYWSQYDSPDNHGSNMGNPVPIQYMSGNFLSPGGSTEIWTKAIFDVPNVSDPSCWINAIATK</sequence>
<evidence type="ECO:0000313" key="2">
    <source>
        <dbReference type="EMBL" id="CAB5005225.1"/>
    </source>
</evidence>
<dbReference type="AlphaFoldDB" id="A0A6J7PL95"/>
<accession>A0A6J7PL95</accession>
<dbReference type="EMBL" id="CAFAAH010000009">
    <property type="protein sequence ID" value="CAB4787435.1"/>
    <property type="molecule type" value="Genomic_DNA"/>
</dbReference>
<gene>
    <name evidence="1" type="ORF">UFOPK2996_00173</name>
    <name evidence="2" type="ORF">UFOPK4071_00411</name>
</gene>
<reference evidence="2" key="1">
    <citation type="submission" date="2020-05" db="EMBL/GenBank/DDBJ databases">
        <authorList>
            <person name="Chiriac C."/>
            <person name="Salcher M."/>
            <person name="Ghai R."/>
            <person name="Kavagutti S V."/>
        </authorList>
    </citation>
    <scope>NUCLEOTIDE SEQUENCE</scope>
</reference>
<proteinExistence type="predicted"/>
<protein>
    <submittedName>
        <fullName evidence="2">Unannotated protein</fullName>
    </submittedName>
</protein>
<dbReference type="EMBL" id="CAFBPF010000034">
    <property type="protein sequence ID" value="CAB5005225.1"/>
    <property type="molecule type" value="Genomic_DNA"/>
</dbReference>
<evidence type="ECO:0000313" key="1">
    <source>
        <dbReference type="EMBL" id="CAB4787435.1"/>
    </source>
</evidence>
<name>A0A6J7PL95_9ZZZZ</name>